<evidence type="ECO:0000313" key="2">
    <source>
        <dbReference type="EMBL" id="KAB2578139.1"/>
    </source>
</evidence>
<evidence type="ECO:0008006" key="4">
    <source>
        <dbReference type="Google" id="ProtNLM"/>
    </source>
</evidence>
<dbReference type="Proteomes" id="UP000325902">
    <property type="component" value="Unassembled WGS sequence"/>
</dbReference>
<gene>
    <name evidence="2" type="ORF">DBV05_g3219</name>
</gene>
<name>A0A5N5DJP3_9PEZI</name>
<keyword evidence="3" id="KW-1185">Reference proteome</keyword>
<keyword evidence="1" id="KW-0732">Signal</keyword>
<comment type="caution">
    <text evidence="2">The sequence shown here is derived from an EMBL/GenBank/DDBJ whole genome shotgun (WGS) entry which is preliminary data.</text>
</comment>
<dbReference type="AlphaFoldDB" id="A0A5N5DJP3"/>
<proteinExistence type="predicted"/>
<dbReference type="OrthoDB" id="47375at2759"/>
<accession>A0A5N5DJP3</accession>
<organism evidence="2 3">
    <name type="scientific">Lasiodiplodia theobromae</name>
    <dbReference type="NCBI Taxonomy" id="45133"/>
    <lineage>
        <taxon>Eukaryota</taxon>
        <taxon>Fungi</taxon>
        <taxon>Dikarya</taxon>
        <taxon>Ascomycota</taxon>
        <taxon>Pezizomycotina</taxon>
        <taxon>Dothideomycetes</taxon>
        <taxon>Dothideomycetes incertae sedis</taxon>
        <taxon>Botryosphaeriales</taxon>
        <taxon>Botryosphaeriaceae</taxon>
        <taxon>Lasiodiplodia</taxon>
    </lineage>
</organism>
<evidence type="ECO:0000313" key="3">
    <source>
        <dbReference type="Proteomes" id="UP000325902"/>
    </source>
</evidence>
<feature type="signal peptide" evidence="1">
    <location>
        <begin position="1"/>
        <end position="27"/>
    </location>
</feature>
<evidence type="ECO:0000256" key="1">
    <source>
        <dbReference type="SAM" id="SignalP"/>
    </source>
</evidence>
<feature type="chain" id="PRO_5024915878" description="Procollagen galactosyltransferase 1" evidence="1">
    <location>
        <begin position="28"/>
        <end position="378"/>
    </location>
</feature>
<reference evidence="2 3" key="1">
    <citation type="journal article" date="2019" name="Sci. Rep.">
        <title>A multi-omics analysis of the grapevine pathogen Lasiodiplodia theobromae reveals that temperature affects the expression of virulence- and pathogenicity-related genes.</title>
        <authorList>
            <person name="Felix C."/>
            <person name="Meneses R."/>
            <person name="Goncalves M.F.M."/>
            <person name="Tilleman L."/>
            <person name="Duarte A.S."/>
            <person name="Jorrin-Novo J.V."/>
            <person name="Van de Peer Y."/>
            <person name="Deforce D."/>
            <person name="Van Nieuwerburgh F."/>
            <person name="Esteves A.C."/>
            <person name="Alves A."/>
        </authorList>
    </citation>
    <scope>NUCLEOTIDE SEQUENCE [LARGE SCALE GENOMIC DNA]</scope>
    <source>
        <strain evidence="2 3">LA-SOL3</strain>
    </source>
</reference>
<dbReference type="EMBL" id="VCHE01000013">
    <property type="protein sequence ID" value="KAB2578139.1"/>
    <property type="molecule type" value="Genomic_DNA"/>
</dbReference>
<protein>
    <recommendedName>
        <fullName evidence="4">Procollagen galactosyltransferase 1</fullName>
    </recommendedName>
</protein>
<sequence length="378" mass="42324">MEPRFQRLGAALIFLFVALSLWFHAPAAVNREASATQPPSKPFSAGLNYTRLHPANSTLGFGAVLAVSRENSPRQESLFFASNLTGVDIIVPHQPRWSDERLNKLRAEHDSRITRGSALAWLGHLNALKWFLDSGLETALIIEDDVDWDIHLRTVQVPLASENLRALLGSDTTYWGDLDQWEILYLGHCGDFFDADKLDSLQHRVYRDDTLLPHRRMHSHTNEFLEKLGLQEGERMVHRSKWPLCTFGYAVTRASANRILTKLAARESDGGCEAFDVRILEACRDLDYKCYSANPELFHHISAPSEIANVNEGADTTDSTGRLRSQKLTGGTTNIACGARSASFFTKDPATLKYLQKEVGEKGHCLGDPMEQDADKPY</sequence>